<evidence type="ECO:0000313" key="2">
    <source>
        <dbReference type="EMBL" id="KAJ3840815.1"/>
    </source>
</evidence>
<gene>
    <name evidence="2" type="ORF">F5878DRAFT_659045</name>
</gene>
<feature type="region of interest" description="Disordered" evidence="1">
    <location>
        <begin position="174"/>
        <end position="197"/>
    </location>
</feature>
<proteinExistence type="predicted"/>
<evidence type="ECO:0000256" key="1">
    <source>
        <dbReference type="SAM" id="MobiDB-lite"/>
    </source>
</evidence>
<accession>A0AA38PDB0</accession>
<keyword evidence="3" id="KW-1185">Reference proteome</keyword>
<reference evidence="2" key="1">
    <citation type="submission" date="2022-08" db="EMBL/GenBank/DDBJ databases">
        <authorList>
            <consortium name="DOE Joint Genome Institute"/>
            <person name="Min B."/>
            <person name="Riley R."/>
            <person name="Sierra-Patev S."/>
            <person name="Naranjo-Ortiz M."/>
            <person name="Looney B."/>
            <person name="Konkel Z."/>
            <person name="Slot J.C."/>
            <person name="Sakamoto Y."/>
            <person name="Steenwyk J.L."/>
            <person name="Rokas A."/>
            <person name="Carro J."/>
            <person name="Camarero S."/>
            <person name="Ferreira P."/>
            <person name="Molpeceres G."/>
            <person name="Ruiz-Duenas F.J."/>
            <person name="Serrano A."/>
            <person name="Henrissat B."/>
            <person name="Drula E."/>
            <person name="Hughes K.W."/>
            <person name="Mata J.L."/>
            <person name="Ishikawa N.K."/>
            <person name="Vargas-Isla R."/>
            <person name="Ushijima S."/>
            <person name="Smith C.A."/>
            <person name="Ahrendt S."/>
            <person name="Andreopoulos W."/>
            <person name="He G."/>
            <person name="Labutti K."/>
            <person name="Lipzen A."/>
            <person name="Ng V."/>
            <person name="Sandor L."/>
            <person name="Barry K."/>
            <person name="Martinez A.T."/>
            <person name="Xiao Y."/>
            <person name="Gibbons J.G."/>
            <person name="Terashima K."/>
            <person name="Hibbett D.S."/>
            <person name="Grigoriev I.V."/>
        </authorList>
    </citation>
    <scope>NUCLEOTIDE SEQUENCE</scope>
    <source>
        <strain evidence="2">TFB9207</strain>
    </source>
</reference>
<name>A0AA38PDB0_9AGAR</name>
<organism evidence="2 3">
    <name type="scientific">Lentinula raphanica</name>
    <dbReference type="NCBI Taxonomy" id="153919"/>
    <lineage>
        <taxon>Eukaryota</taxon>
        <taxon>Fungi</taxon>
        <taxon>Dikarya</taxon>
        <taxon>Basidiomycota</taxon>
        <taxon>Agaricomycotina</taxon>
        <taxon>Agaricomycetes</taxon>
        <taxon>Agaricomycetidae</taxon>
        <taxon>Agaricales</taxon>
        <taxon>Marasmiineae</taxon>
        <taxon>Omphalotaceae</taxon>
        <taxon>Lentinula</taxon>
    </lineage>
</organism>
<feature type="compositionally biased region" description="Pro residues" evidence="1">
    <location>
        <begin position="182"/>
        <end position="192"/>
    </location>
</feature>
<evidence type="ECO:0000313" key="3">
    <source>
        <dbReference type="Proteomes" id="UP001163846"/>
    </source>
</evidence>
<protein>
    <submittedName>
        <fullName evidence="2">Uncharacterized protein</fullName>
    </submittedName>
</protein>
<dbReference type="AlphaFoldDB" id="A0AA38PDB0"/>
<feature type="region of interest" description="Disordered" evidence="1">
    <location>
        <begin position="211"/>
        <end position="233"/>
    </location>
</feature>
<comment type="caution">
    <text evidence="2">The sequence shown here is derived from an EMBL/GenBank/DDBJ whole genome shotgun (WGS) entry which is preliminary data.</text>
</comment>
<dbReference type="EMBL" id="MU806062">
    <property type="protein sequence ID" value="KAJ3840815.1"/>
    <property type="molecule type" value="Genomic_DNA"/>
</dbReference>
<feature type="compositionally biased region" description="Basic and acidic residues" evidence="1">
    <location>
        <begin position="32"/>
        <end position="67"/>
    </location>
</feature>
<sequence>MAAEADAQCRRAFEFQDQKRRKYQAIQATNEKLSKKRDYARYGREMKTEERREKWNERPGSPLERRPATKRPGSPVARAPLQTTPALLQAPALIKPSKPSAKIEDKTSEFPQPPRKPITYVIRPSQSTPPRCLSPKNVLMKCASLARKTPERVYNPNTYNPNWAEDADRLLRGEIPRDNRPTPVPIQSPSPPRPHKHDPYLCARVCPIHSKPKGPMSNPASSAPTRPAIPVRPPRPPTISLSIHSKPSREEIPVAVVNDAEYYASKARLQMRGYMPPIVGQTSRF</sequence>
<dbReference type="Proteomes" id="UP001163846">
    <property type="component" value="Unassembled WGS sequence"/>
</dbReference>
<feature type="region of interest" description="Disordered" evidence="1">
    <location>
        <begin position="27"/>
        <end position="135"/>
    </location>
</feature>